<reference evidence="3 4" key="1">
    <citation type="journal article" date="2015" name="Genome Announc.">
        <title>Draft Genome Sequence and Gene Annotation of the Entomopathogenic Fungus Verticillium hemipterigenum.</title>
        <authorList>
            <person name="Horn F."/>
            <person name="Habel A."/>
            <person name="Scharf D.H."/>
            <person name="Dworschak J."/>
            <person name="Brakhage A.A."/>
            <person name="Guthke R."/>
            <person name="Hertweck C."/>
            <person name="Linde J."/>
        </authorList>
    </citation>
    <scope>NUCLEOTIDE SEQUENCE [LARGE SCALE GENOMIC DNA]</scope>
</reference>
<name>A0A0A1TFH7_9HYPO</name>
<gene>
    <name evidence="3" type="ORF">VHEMI04093</name>
</gene>
<dbReference type="OrthoDB" id="1923006at2759"/>
<dbReference type="SUPFAM" id="SSF51905">
    <property type="entry name" value="FAD/NAD(P)-binding domain"/>
    <property type="match status" value="1"/>
</dbReference>
<dbReference type="GO" id="GO:0005829">
    <property type="term" value="C:cytosol"/>
    <property type="evidence" value="ECO:0007669"/>
    <property type="project" value="TreeGrafter"/>
</dbReference>
<dbReference type="Gene3D" id="3.50.50.60">
    <property type="entry name" value="FAD/NAD(P)-binding domain"/>
    <property type="match status" value="1"/>
</dbReference>
<dbReference type="Gene3D" id="3.30.519.10">
    <property type="entry name" value="Guanine Nucleotide Dissociation Inhibitor, domain 2"/>
    <property type="match status" value="1"/>
</dbReference>
<dbReference type="STRING" id="1531966.A0A0A1TFH7"/>
<dbReference type="FunFam" id="1.10.405.10:FF:000003">
    <property type="entry name" value="Rab proteins geranylgeranyltransferase component A"/>
    <property type="match status" value="1"/>
</dbReference>
<dbReference type="GO" id="GO:0007264">
    <property type="term" value="P:small GTPase-mediated signal transduction"/>
    <property type="evidence" value="ECO:0007669"/>
    <property type="project" value="UniProtKB-UniRule"/>
</dbReference>
<dbReference type="PRINTS" id="PR00891">
    <property type="entry name" value="RABGDIREP"/>
</dbReference>
<evidence type="ECO:0000313" key="4">
    <source>
        <dbReference type="Proteomes" id="UP000039046"/>
    </source>
</evidence>
<proteinExistence type="inferred from homology"/>
<comment type="similarity">
    <text evidence="1 2">Belongs to the Rab GDI family.</text>
</comment>
<dbReference type="GO" id="GO:0005092">
    <property type="term" value="F:GDP-dissociation inhibitor activity"/>
    <property type="evidence" value="ECO:0007669"/>
    <property type="project" value="UniProtKB-UniRule"/>
</dbReference>
<dbReference type="InterPro" id="IPR018203">
    <property type="entry name" value="GDP_dissociation_inhibitor"/>
</dbReference>
<keyword evidence="4" id="KW-1185">Reference proteome</keyword>
<dbReference type="PANTHER" id="PTHR11787">
    <property type="entry name" value="RAB GDP-DISSOCIATION INHIBITOR"/>
    <property type="match status" value="1"/>
</dbReference>
<dbReference type="Gene3D" id="1.10.405.10">
    <property type="entry name" value="Guanine Nucleotide Dissociation Inhibitor, domain 1"/>
    <property type="match status" value="1"/>
</dbReference>
<dbReference type="InterPro" id="IPR036188">
    <property type="entry name" value="FAD/NAD-bd_sf"/>
</dbReference>
<evidence type="ECO:0000313" key="3">
    <source>
        <dbReference type="EMBL" id="CEJ86392.1"/>
    </source>
</evidence>
<dbReference type="PIRSF" id="PIRSF037514">
    <property type="entry name" value="Rab_ger_ger_transf_A_fun"/>
    <property type="match status" value="1"/>
</dbReference>
<dbReference type="GO" id="GO:0016192">
    <property type="term" value="P:vesicle-mediated transport"/>
    <property type="evidence" value="ECO:0007669"/>
    <property type="project" value="TreeGrafter"/>
</dbReference>
<dbReference type="HOGENOM" id="CLU_021695_3_1_1"/>
<organism evidence="3 4">
    <name type="scientific">[Torrubiella] hemipterigena</name>
    <dbReference type="NCBI Taxonomy" id="1531966"/>
    <lineage>
        <taxon>Eukaryota</taxon>
        <taxon>Fungi</taxon>
        <taxon>Dikarya</taxon>
        <taxon>Ascomycota</taxon>
        <taxon>Pezizomycotina</taxon>
        <taxon>Sordariomycetes</taxon>
        <taxon>Hypocreomycetidae</taxon>
        <taxon>Hypocreales</taxon>
        <taxon>Clavicipitaceae</taxon>
        <taxon>Clavicipitaceae incertae sedis</taxon>
        <taxon>'Torrubiella' clade</taxon>
    </lineage>
</organism>
<dbReference type="SUPFAM" id="SSF54373">
    <property type="entry name" value="FAD-linked reductases, C-terminal domain"/>
    <property type="match status" value="1"/>
</dbReference>
<dbReference type="PANTHER" id="PTHR11787:SF4">
    <property type="entry name" value="CHM, RAB ESCORT PROTEIN 1"/>
    <property type="match status" value="1"/>
</dbReference>
<dbReference type="GO" id="GO:0005968">
    <property type="term" value="C:Rab-protein geranylgeranyltransferase complex"/>
    <property type="evidence" value="ECO:0007669"/>
    <property type="project" value="TreeGrafter"/>
</dbReference>
<accession>A0A0A1TFH7</accession>
<dbReference type="InterPro" id="IPR017230">
    <property type="entry name" value="Mrs6"/>
</dbReference>
<protein>
    <recommendedName>
        <fullName evidence="2">Rab proteins geranylgeranyltransferase</fullName>
    </recommendedName>
</protein>
<dbReference type="GO" id="GO:0005634">
    <property type="term" value="C:nucleus"/>
    <property type="evidence" value="ECO:0007669"/>
    <property type="project" value="TreeGrafter"/>
</dbReference>
<dbReference type="EMBL" id="CDHN01000002">
    <property type="protein sequence ID" value="CEJ86392.1"/>
    <property type="molecule type" value="Genomic_DNA"/>
</dbReference>
<evidence type="ECO:0000256" key="1">
    <source>
        <dbReference type="ARBA" id="ARBA00005593"/>
    </source>
</evidence>
<sequence>MESLSETEWDVVINGTGLQQSLLALALSRSGKNILHVDRDECYGGSEAALSLQDADEWVEKHKEPGTNSVFAAAEVKKSDDGLSSSRAYSLALAPQLIHTRSDLLAKLVSSKAFRQLEFLAVGSFYVYQQAADAESKPTLNRIPSTREDVFVNKVISMKSKRGLMKFLKFVLDYKAEEQLNVWTPHKDAPLSEFLASEFKLDEMLQSYIVTLTMSLDGKVSVEDGLNAISRHLTSMGVFGPGFAAVYPKWGGLSEVAQVGCRGGAVGGAIYILGTGVDKVETTEDGQPLSVTLTNDLTVKTKSFIQGSAEVDSEATTLSRLTAIVDSTLSNLFEVLVEGAPTPSASVVAFPAGSLCSADGNPSSAPIYAMLHSGDTGECPSSQCAVYLSTIRTSSSKELLEKALDELLRAAGDETPAGKPLYRLSYEHSGVKHPSFATQGKTGTFSALPLDLAFNDSTLRPVEQAWKFVVGKTDEEYMVFEDREGVNDEDDRFD</sequence>
<dbReference type="AlphaFoldDB" id="A0A0A1TFH7"/>
<dbReference type="Pfam" id="PF00996">
    <property type="entry name" value="GDI"/>
    <property type="match status" value="1"/>
</dbReference>
<dbReference type="Proteomes" id="UP000039046">
    <property type="component" value="Unassembled WGS sequence"/>
</dbReference>
<evidence type="ECO:0000256" key="2">
    <source>
        <dbReference type="PIRNR" id="PIRNR037514"/>
    </source>
</evidence>